<dbReference type="Proteomes" id="UP000249254">
    <property type="component" value="Unassembled WGS sequence"/>
</dbReference>
<sequence>MTRIIHGISRELLRAAFCDYFGVADEHADILVLLYERPGTMILTRDLAKLLNSHRPPTKGAIQERIRFLREIMEAESLDTGEDDESSGYALSDIGVNECVKALREMAEALMKCGPSTMLAGRNVEQIRRSETSHPLRAVAGQR</sequence>
<keyword evidence="2" id="KW-1185">Reference proteome</keyword>
<comment type="caution">
    <text evidence="1">The sequence shown here is derived from an EMBL/GenBank/DDBJ whole genome shotgun (WGS) entry which is preliminary data.</text>
</comment>
<organism evidence="1 2">
    <name type="scientific">Phenylobacterium soli</name>
    <dbReference type="NCBI Taxonomy" id="2170551"/>
    <lineage>
        <taxon>Bacteria</taxon>
        <taxon>Pseudomonadati</taxon>
        <taxon>Pseudomonadota</taxon>
        <taxon>Alphaproteobacteria</taxon>
        <taxon>Caulobacterales</taxon>
        <taxon>Caulobacteraceae</taxon>
        <taxon>Phenylobacterium</taxon>
    </lineage>
</organism>
<reference evidence="2" key="1">
    <citation type="submission" date="2018-05" db="EMBL/GenBank/DDBJ databases">
        <authorList>
            <person name="Li X."/>
        </authorList>
    </citation>
    <scope>NUCLEOTIDE SEQUENCE [LARGE SCALE GENOMIC DNA]</scope>
    <source>
        <strain evidence="2">LX32</strain>
    </source>
</reference>
<dbReference type="EMBL" id="QFYQ01000002">
    <property type="protein sequence ID" value="RAK51603.1"/>
    <property type="molecule type" value="Genomic_DNA"/>
</dbReference>
<name>A0A328AA58_9CAUL</name>
<dbReference type="RefSeq" id="WP_111530165.1">
    <property type="nucleotide sequence ID" value="NZ_QFYQ01000002.1"/>
</dbReference>
<gene>
    <name evidence="1" type="ORF">DJ017_17355</name>
</gene>
<evidence type="ECO:0000313" key="2">
    <source>
        <dbReference type="Proteomes" id="UP000249254"/>
    </source>
</evidence>
<accession>A0A328AA58</accession>
<dbReference type="AlphaFoldDB" id="A0A328AA58"/>
<proteinExistence type="predicted"/>
<evidence type="ECO:0000313" key="1">
    <source>
        <dbReference type="EMBL" id="RAK51603.1"/>
    </source>
</evidence>
<protein>
    <submittedName>
        <fullName evidence="1">Uncharacterized protein</fullName>
    </submittedName>
</protein>